<reference evidence="5" key="1">
    <citation type="journal article" date="2024" name="Gigascience">
        <title>Chromosome-level genome of the poultry shaft louse Menopon gallinae provides insight into the host-switching and adaptive evolution of parasitic lice.</title>
        <authorList>
            <person name="Xu Y."/>
            <person name="Ma L."/>
            <person name="Liu S."/>
            <person name="Liang Y."/>
            <person name="Liu Q."/>
            <person name="He Z."/>
            <person name="Tian L."/>
            <person name="Duan Y."/>
            <person name="Cai W."/>
            <person name="Li H."/>
            <person name="Song F."/>
        </authorList>
    </citation>
    <scope>NUCLEOTIDE SEQUENCE</scope>
    <source>
        <strain evidence="5">Cailab_2023a</strain>
    </source>
</reference>
<dbReference type="CDD" id="cd06661">
    <property type="entry name" value="GGCT_like"/>
    <property type="match status" value="1"/>
</dbReference>
<dbReference type="GO" id="GO:0006751">
    <property type="term" value="P:glutathione catabolic process"/>
    <property type="evidence" value="ECO:0007669"/>
    <property type="project" value="InterPro"/>
</dbReference>
<name>A0AAW2I1H2_9NEOP</name>
<keyword evidence="3" id="KW-0456">Lyase</keyword>
<comment type="similarity">
    <text evidence="1">Belongs to the gamma-glutamylcyclotransferase family. ChaC subfamily.</text>
</comment>
<evidence type="ECO:0000256" key="4">
    <source>
        <dbReference type="ARBA" id="ARBA00048073"/>
    </source>
</evidence>
<dbReference type="InterPro" id="IPR006840">
    <property type="entry name" value="ChaC"/>
</dbReference>
<comment type="caution">
    <text evidence="5">The sequence shown here is derived from an EMBL/GenBank/DDBJ whole genome shotgun (WGS) entry which is preliminary data.</text>
</comment>
<dbReference type="InterPro" id="IPR013024">
    <property type="entry name" value="GGCT-like"/>
</dbReference>
<dbReference type="EMBL" id="JARGDH010000002">
    <property type="protein sequence ID" value="KAL0276192.1"/>
    <property type="molecule type" value="Genomic_DNA"/>
</dbReference>
<protein>
    <recommendedName>
        <fullName evidence="2">glutathione-specific gamma-glutamylcyclotransferase</fullName>
        <ecNumber evidence="2">4.3.2.7</ecNumber>
    </recommendedName>
</protein>
<dbReference type="EC" id="4.3.2.7" evidence="2"/>
<evidence type="ECO:0000256" key="2">
    <source>
        <dbReference type="ARBA" id="ARBA00012344"/>
    </source>
</evidence>
<dbReference type="GO" id="GO:0061928">
    <property type="term" value="F:glutathione specific gamma-glutamylcyclotransferase activity"/>
    <property type="evidence" value="ECO:0007669"/>
    <property type="project" value="UniProtKB-EC"/>
</dbReference>
<accession>A0AAW2I1H2</accession>
<gene>
    <name evidence="5" type="ORF">PYX00_003809</name>
</gene>
<dbReference type="Pfam" id="PF04752">
    <property type="entry name" value="ChaC"/>
    <property type="match status" value="1"/>
</dbReference>
<comment type="catalytic activity">
    <reaction evidence="4">
        <text>glutathione = L-cysteinylglycine + 5-oxo-L-proline</text>
        <dbReference type="Rhea" id="RHEA:47724"/>
        <dbReference type="ChEBI" id="CHEBI:57925"/>
        <dbReference type="ChEBI" id="CHEBI:58402"/>
        <dbReference type="ChEBI" id="CHEBI:61694"/>
        <dbReference type="EC" id="4.3.2.7"/>
    </reaction>
</comment>
<proteinExistence type="inferred from homology"/>
<dbReference type="PANTHER" id="PTHR12192:SF26">
    <property type="entry name" value="GLUTATHIONE-SPECIFIC GAMMA-GLUTAMYLCYCLOTRANSFERASE 1"/>
    <property type="match status" value="1"/>
</dbReference>
<dbReference type="Gene3D" id="3.10.490.10">
    <property type="entry name" value="Gamma-glutamyl cyclotransferase-like"/>
    <property type="match status" value="1"/>
</dbReference>
<dbReference type="SUPFAM" id="SSF110857">
    <property type="entry name" value="Gamma-glutamyl cyclotransferase-like"/>
    <property type="match status" value="1"/>
</dbReference>
<evidence type="ECO:0000256" key="1">
    <source>
        <dbReference type="ARBA" id="ARBA00009662"/>
    </source>
</evidence>
<evidence type="ECO:0000313" key="5">
    <source>
        <dbReference type="EMBL" id="KAL0276192.1"/>
    </source>
</evidence>
<organism evidence="5">
    <name type="scientific">Menopon gallinae</name>
    <name type="common">poultry shaft louse</name>
    <dbReference type="NCBI Taxonomy" id="328185"/>
    <lineage>
        <taxon>Eukaryota</taxon>
        <taxon>Metazoa</taxon>
        <taxon>Ecdysozoa</taxon>
        <taxon>Arthropoda</taxon>
        <taxon>Hexapoda</taxon>
        <taxon>Insecta</taxon>
        <taxon>Pterygota</taxon>
        <taxon>Neoptera</taxon>
        <taxon>Paraneoptera</taxon>
        <taxon>Psocodea</taxon>
        <taxon>Troctomorpha</taxon>
        <taxon>Phthiraptera</taxon>
        <taxon>Amblycera</taxon>
        <taxon>Menoponidae</taxon>
        <taxon>Menopon</taxon>
    </lineage>
</organism>
<evidence type="ECO:0000256" key="3">
    <source>
        <dbReference type="ARBA" id="ARBA00023239"/>
    </source>
</evidence>
<sequence length="243" mass="27457">MAESQLNEFARDSAGDETGLWVFGYGSLCWHQGFEFDKSLTGFVEGFSRKFWQGNTTHRGTENKPGRVATLIEDGEGIVWGQAFKVKDEKAIPYLNNRECELGGYMTTITTFYPRREQRNRETYTKPFPVVLYVATPSNRLWLGDSPLADIANQIVECTGGSGHNVEYLLRLANFVRENIPEAVDEHLFALEILVRTLIQEKNLCLEELMGEKRTAEDDRGAASGSLQFAEMVTSKKLRCVNI</sequence>
<dbReference type="PANTHER" id="PTHR12192">
    <property type="entry name" value="CATION TRANSPORT PROTEIN CHAC-RELATED"/>
    <property type="match status" value="1"/>
</dbReference>
<dbReference type="InterPro" id="IPR036568">
    <property type="entry name" value="GGCT-like_sf"/>
</dbReference>
<dbReference type="GO" id="GO:0005737">
    <property type="term" value="C:cytoplasm"/>
    <property type="evidence" value="ECO:0007669"/>
    <property type="project" value="TreeGrafter"/>
</dbReference>
<dbReference type="AlphaFoldDB" id="A0AAW2I1H2"/>